<comment type="subcellular location">
    <subcellularLocation>
        <location evidence="2">Cell membrane</location>
        <topology evidence="2">Multi-pass membrane protein</topology>
    </subcellularLocation>
</comment>
<keyword evidence="8 16" id="KW-0418">Kinase</keyword>
<evidence type="ECO:0000256" key="8">
    <source>
        <dbReference type="ARBA" id="ARBA00022777"/>
    </source>
</evidence>
<proteinExistence type="predicted"/>
<keyword evidence="5" id="KW-0808">Transferase</keyword>
<evidence type="ECO:0000256" key="10">
    <source>
        <dbReference type="ARBA" id="ARBA00022989"/>
    </source>
</evidence>
<organism evidence="16 17">
    <name type="scientific">Salinicoccus hispanicus</name>
    <dbReference type="NCBI Taxonomy" id="157225"/>
    <lineage>
        <taxon>Bacteria</taxon>
        <taxon>Bacillati</taxon>
        <taxon>Bacillota</taxon>
        <taxon>Bacilli</taxon>
        <taxon>Bacillales</taxon>
        <taxon>Staphylococcaceae</taxon>
        <taxon>Salinicoccus</taxon>
    </lineage>
</organism>
<comment type="caution">
    <text evidence="16">The sequence shown here is derived from an EMBL/GenBank/DDBJ whole genome shotgun (WGS) entry which is preliminary data.</text>
</comment>
<evidence type="ECO:0000313" key="17">
    <source>
        <dbReference type="Proteomes" id="UP000436284"/>
    </source>
</evidence>
<evidence type="ECO:0000256" key="2">
    <source>
        <dbReference type="ARBA" id="ARBA00004651"/>
    </source>
</evidence>
<dbReference type="InterPro" id="IPR050351">
    <property type="entry name" value="BphY/WalK/GraS-like"/>
</dbReference>
<evidence type="ECO:0000256" key="12">
    <source>
        <dbReference type="ARBA" id="ARBA00023136"/>
    </source>
</evidence>
<evidence type="ECO:0000256" key="7">
    <source>
        <dbReference type="ARBA" id="ARBA00022741"/>
    </source>
</evidence>
<evidence type="ECO:0000259" key="15">
    <source>
        <dbReference type="PROSITE" id="PS50109"/>
    </source>
</evidence>
<dbReference type="PANTHER" id="PTHR45453:SF2">
    <property type="entry name" value="HISTIDINE KINASE"/>
    <property type="match status" value="1"/>
</dbReference>
<evidence type="ECO:0000256" key="3">
    <source>
        <dbReference type="ARBA" id="ARBA00012438"/>
    </source>
</evidence>
<evidence type="ECO:0000256" key="4">
    <source>
        <dbReference type="ARBA" id="ARBA00022475"/>
    </source>
</evidence>
<dbReference type="SMART" id="SM00387">
    <property type="entry name" value="HATPase_c"/>
    <property type="match status" value="1"/>
</dbReference>
<dbReference type="GO" id="GO:0005886">
    <property type="term" value="C:plasma membrane"/>
    <property type="evidence" value="ECO:0007669"/>
    <property type="project" value="UniProtKB-SubCell"/>
</dbReference>
<gene>
    <name evidence="16" type="ORF">GQ671_08180</name>
</gene>
<feature type="domain" description="Histidine kinase" evidence="15">
    <location>
        <begin position="118"/>
        <end position="322"/>
    </location>
</feature>
<dbReference type="EMBL" id="WUUK01000003">
    <property type="protein sequence ID" value="MXQ51245.1"/>
    <property type="molecule type" value="Genomic_DNA"/>
</dbReference>
<evidence type="ECO:0000256" key="14">
    <source>
        <dbReference type="SAM" id="Phobius"/>
    </source>
</evidence>
<dbReference type="GO" id="GO:0016036">
    <property type="term" value="P:cellular response to phosphate starvation"/>
    <property type="evidence" value="ECO:0007669"/>
    <property type="project" value="TreeGrafter"/>
</dbReference>
<dbReference type="EC" id="2.7.13.3" evidence="3"/>
<dbReference type="GO" id="GO:0004721">
    <property type="term" value="F:phosphoprotein phosphatase activity"/>
    <property type="evidence" value="ECO:0007669"/>
    <property type="project" value="TreeGrafter"/>
</dbReference>
<evidence type="ECO:0000256" key="5">
    <source>
        <dbReference type="ARBA" id="ARBA00022679"/>
    </source>
</evidence>
<dbReference type="PANTHER" id="PTHR45453">
    <property type="entry name" value="PHOSPHATE REGULON SENSOR PROTEIN PHOR"/>
    <property type="match status" value="1"/>
</dbReference>
<feature type="transmembrane region" description="Helical" evidence="14">
    <location>
        <begin position="34"/>
        <end position="55"/>
    </location>
</feature>
<evidence type="ECO:0000256" key="13">
    <source>
        <dbReference type="ARBA" id="ARBA00042987"/>
    </source>
</evidence>
<evidence type="ECO:0000256" key="6">
    <source>
        <dbReference type="ARBA" id="ARBA00022692"/>
    </source>
</evidence>
<feature type="transmembrane region" description="Helical" evidence="14">
    <location>
        <begin position="7"/>
        <end position="28"/>
    </location>
</feature>
<dbReference type="PRINTS" id="PR00344">
    <property type="entry name" value="BCTRLSENSOR"/>
</dbReference>
<keyword evidence="4" id="KW-1003">Cell membrane</keyword>
<keyword evidence="7" id="KW-0547">Nucleotide-binding</keyword>
<dbReference type="OrthoDB" id="9780487at2"/>
<evidence type="ECO:0000256" key="9">
    <source>
        <dbReference type="ARBA" id="ARBA00022840"/>
    </source>
</evidence>
<keyword evidence="11" id="KW-0902">Two-component regulatory system</keyword>
<dbReference type="Proteomes" id="UP000436284">
    <property type="component" value="Unassembled WGS sequence"/>
</dbReference>
<dbReference type="Pfam" id="PF02518">
    <property type="entry name" value="HATPase_c"/>
    <property type="match status" value="1"/>
</dbReference>
<accession>A0A6N8U457</accession>
<evidence type="ECO:0000256" key="11">
    <source>
        <dbReference type="ARBA" id="ARBA00023012"/>
    </source>
</evidence>
<sequence>MYFSQHLPWWLLFILINGVTLGIGLLDVSVSDLSILYIALINTLIFILFAIWQYVRGRKYTKELMKMDDIDDIESLPLPTTQYQHALQKRLMQVRQSHNMRIDAESVKTEENMDEMTRWIHDMKMPMTMLKLLIDDVEGQKRMKLTNEWQRLEGMLNEMLYMKRLPNIQNDLYIETAELETIIRRSIRKLRTLCMEKDIGFDISLSASSVETDVKWLSFILDQVVANSVKYTENDEISIVSSVVEDAVVLTVEDHGRGIRSEDLPRIFEAGFTSTSDHEDGQSTGMGLYLAGQAAEAMHLGIDVQSEYGSGTRMMLTFTKQNAYHKVKTM</sequence>
<keyword evidence="6 14" id="KW-0812">Transmembrane</keyword>
<dbReference type="InterPro" id="IPR036890">
    <property type="entry name" value="HATPase_C_sf"/>
</dbReference>
<dbReference type="GO" id="GO:0005524">
    <property type="term" value="F:ATP binding"/>
    <property type="evidence" value="ECO:0007669"/>
    <property type="project" value="UniProtKB-KW"/>
</dbReference>
<name>A0A6N8U457_9STAP</name>
<evidence type="ECO:0000256" key="1">
    <source>
        <dbReference type="ARBA" id="ARBA00000085"/>
    </source>
</evidence>
<dbReference type="RefSeq" id="WP_160655443.1">
    <property type="nucleotide sequence ID" value="NZ_JBHRWU010000001.1"/>
</dbReference>
<dbReference type="InterPro" id="IPR003594">
    <property type="entry name" value="HATPase_dom"/>
</dbReference>
<protein>
    <recommendedName>
        <fullName evidence="3">histidine kinase</fullName>
        <ecNumber evidence="3">2.7.13.3</ecNumber>
    </recommendedName>
    <alternativeName>
        <fullName evidence="13">Glycopeptide resistance-associated protein S</fullName>
    </alternativeName>
</protein>
<dbReference type="SUPFAM" id="SSF55874">
    <property type="entry name" value="ATPase domain of HSP90 chaperone/DNA topoisomerase II/histidine kinase"/>
    <property type="match status" value="1"/>
</dbReference>
<dbReference type="InterPro" id="IPR005467">
    <property type="entry name" value="His_kinase_dom"/>
</dbReference>
<evidence type="ECO:0000313" key="16">
    <source>
        <dbReference type="EMBL" id="MXQ51245.1"/>
    </source>
</evidence>
<keyword evidence="12 14" id="KW-0472">Membrane</keyword>
<keyword evidence="17" id="KW-1185">Reference proteome</keyword>
<dbReference type="GO" id="GO:0000155">
    <property type="term" value="F:phosphorelay sensor kinase activity"/>
    <property type="evidence" value="ECO:0007669"/>
    <property type="project" value="TreeGrafter"/>
</dbReference>
<reference evidence="16 17" key="1">
    <citation type="submission" date="2019-12" db="EMBL/GenBank/DDBJ databases">
        <title>Salinicoccus cyprini sp. nov., isolated from gastro-intestinal tract of mirror carp, Cyprinus carpio var. specularis, collected from Gobind Sagar Reservoir, Himachal Pradesh, India.</title>
        <authorList>
            <person name="Talwar C."/>
            <person name="Singh A.K."/>
            <person name="Lal R."/>
            <person name="Negi R.K."/>
        </authorList>
    </citation>
    <scope>NUCLEOTIDE SEQUENCE [LARGE SCALE GENOMIC DNA]</scope>
    <source>
        <strain evidence="16 17">J-82</strain>
    </source>
</reference>
<dbReference type="AlphaFoldDB" id="A0A6N8U457"/>
<dbReference type="PROSITE" id="PS50109">
    <property type="entry name" value="HIS_KIN"/>
    <property type="match status" value="1"/>
</dbReference>
<comment type="catalytic activity">
    <reaction evidence="1">
        <text>ATP + protein L-histidine = ADP + protein N-phospho-L-histidine.</text>
        <dbReference type="EC" id="2.7.13.3"/>
    </reaction>
</comment>
<dbReference type="Gene3D" id="3.30.565.10">
    <property type="entry name" value="Histidine kinase-like ATPase, C-terminal domain"/>
    <property type="match status" value="1"/>
</dbReference>
<dbReference type="InterPro" id="IPR004358">
    <property type="entry name" value="Sig_transdc_His_kin-like_C"/>
</dbReference>
<keyword evidence="10 14" id="KW-1133">Transmembrane helix</keyword>
<keyword evidence="9" id="KW-0067">ATP-binding</keyword>